<evidence type="ECO:0000313" key="1">
    <source>
        <dbReference type="EMBL" id="QDU45514.1"/>
    </source>
</evidence>
<evidence type="ECO:0000313" key="2">
    <source>
        <dbReference type="Proteomes" id="UP000319383"/>
    </source>
</evidence>
<organism evidence="1 2">
    <name type="scientific">Symmachiella dynata</name>
    <dbReference type="NCBI Taxonomy" id="2527995"/>
    <lineage>
        <taxon>Bacteria</taxon>
        <taxon>Pseudomonadati</taxon>
        <taxon>Planctomycetota</taxon>
        <taxon>Planctomycetia</taxon>
        <taxon>Planctomycetales</taxon>
        <taxon>Planctomycetaceae</taxon>
        <taxon>Symmachiella</taxon>
    </lineage>
</organism>
<gene>
    <name evidence="1" type="ORF">Mal52_40080</name>
</gene>
<keyword evidence="2" id="KW-1185">Reference proteome</keyword>
<dbReference type="AlphaFoldDB" id="A0A517ZSU1"/>
<dbReference type="KEGG" id="sdyn:Mal52_40080"/>
<protein>
    <submittedName>
        <fullName evidence="1">Uncharacterized protein</fullName>
    </submittedName>
</protein>
<dbReference type="Proteomes" id="UP000319383">
    <property type="component" value="Chromosome"/>
</dbReference>
<accession>A0A517ZSU1</accession>
<name>A0A517ZSU1_9PLAN</name>
<proteinExistence type="predicted"/>
<sequence length="59" mass="6811">MQSLTPRGEKQTHINHAMPVLYAPEKLIRTKASLDSNNRDRFEFNFQAGNRQFGCADRC</sequence>
<reference evidence="1 2" key="1">
    <citation type="submission" date="2019-02" db="EMBL/GenBank/DDBJ databases">
        <title>Deep-cultivation of Planctomycetes and their phenomic and genomic characterization uncovers novel biology.</title>
        <authorList>
            <person name="Wiegand S."/>
            <person name="Jogler M."/>
            <person name="Boedeker C."/>
            <person name="Pinto D."/>
            <person name="Vollmers J."/>
            <person name="Rivas-Marin E."/>
            <person name="Kohn T."/>
            <person name="Peeters S.H."/>
            <person name="Heuer A."/>
            <person name="Rast P."/>
            <person name="Oberbeckmann S."/>
            <person name="Bunk B."/>
            <person name="Jeske O."/>
            <person name="Meyerdierks A."/>
            <person name="Storesund J.E."/>
            <person name="Kallscheuer N."/>
            <person name="Luecker S."/>
            <person name="Lage O.M."/>
            <person name="Pohl T."/>
            <person name="Merkel B.J."/>
            <person name="Hornburger P."/>
            <person name="Mueller R.-W."/>
            <person name="Bruemmer F."/>
            <person name="Labrenz M."/>
            <person name="Spormann A.M."/>
            <person name="Op den Camp H."/>
            <person name="Overmann J."/>
            <person name="Amann R."/>
            <person name="Jetten M.S.M."/>
            <person name="Mascher T."/>
            <person name="Medema M.H."/>
            <person name="Devos D.P."/>
            <person name="Kaster A.-K."/>
            <person name="Ovreas L."/>
            <person name="Rohde M."/>
            <person name="Galperin M.Y."/>
            <person name="Jogler C."/>
        </authorList>
    </citation>
    <scope>NUCLEOTIDE SEQUENCE [LARGE SCALE GENOMIC DNA]</scope>
    <source>
        <strain evidence="1 2">Mal52</strain>
    </source>
</reference>
<dbReference type="EMBL" id="CP036276">
    <property type="protein sequence ID" value="QDU45514.1"/>
    <property type="molecule type" value="Genomic_DNA"/>
</dbReference>